<protein>
    <submittedName>
        <fullName evidence="1">Uncharacterized protein</fullName>
    </submittedName>
</protein>
<sequence>MALSIRTMVSFGEWVHEYIESLAGRDDKCMRCGNAIKHVHVLRHQGQQHRIGSCCGPLLVDLSESV</sequence>
<dbReference type="EMBL" id="QFQP01000065">
    <property type="protein sequence ID" value="PZR04072.1"/>
    <property type="molecule type" value="Genomic_DNA"/>
</dbReference>
<evidence type="ECO:0000313" key="1">
    <source>
        <dbReference type="EMBL" id="PZR04072.1"/>
    </source>
</evidence>
<proteinExistence type="predicted"/>
<comment type="caution">
    <text evidence="1">The sequence shown here is derived from an EMBL/GenBank/DDBJ whole genome shotgun (WGS) entry which is preliminary data.</text>
</comment>
<evidence type="ECO:0000313" key="2">
    <source>
        <dbReference type="Proteomes" id="UP000249061"/>
    </source>
</evidence>
<organism evidence="1 2">
    <name type="scientific">Archangium gephyra</name>
    <dbReference type="NCBI Taxonomy" id="48"/>
    <lineage>
        <taxon>Bacteria</taxon>
        <taxon>Pseudomonadati</taxon>
        <taxon>Myxococcota</taxon>
        <taxon>Myxococcia</taxon>
        <taxon>Myxococcales</taxon>
        <taxon>Cystobacterineae</taxon>
        <taxon>Archangiaceae</taxon>
        <taxon>Archangium</taxon>
    </lineage>
</organism>
<dbReference type="AlphaFoldDB" id="A0A2W5SMA7"/>
<reference evidence="1 2" key="1">
    <citation type="submission" date="2017-08" db="EMBL/GenBank/DDBJ databases">
        <title>Infants hospitalized years apart are colonized by the same room-sourced microbial strains.</title>
        <authorList>
            <person name="Brooks B."/>
            <person name="Olm M.R."/>
            <person name="Firek B.A."/>
            <person name="Baker R."/>
            <person name="Thomas B.C."/>
            <person name="Morowitz M.J."/>
            <person name="Banfield J.F."/>
        </authorList>
    </citation>
    <scope>NUCLEOTIDE SEQUENCE [LARGE SCALE GENOMIC DNA]</scope>
    <source>
        <strain evidence="1">S2_003_000_R2_14</strain>
    </source>
</reference>
<gene>
    <name evidence="1" type="ORF">DI536_34955</name>
</gene>
<name>A0A2W5SMA7_9BACT</name>
<dbReference type="Proteomes" id="UP000249061">
    <property type="component" value="Unassembled WGS sequence"/>
</dbReference>
<accession>A0A2W5SMA7</accession>